<dbReference type="InterPro" id="IPR002696">
    <property type="entry name" value="Membr_insert_effic_factor_YidD"/>
</dbReference>
<reference evidence="1" key="1">
    <citation type="submission" date="2019-08" db="EMBL/GenBank/DDBJ databases">
        <authorList>
            <person name="Kucharzyk K."/>
            <person name="Murdoch R.W."/>
            <person name="Higgins S."/>
            <person name="Loffler F."/>
        </authorList>
    </citation>
    <scope>NUCLEOTIDE SEQUENCE</scope>
</reference>
<name>A0A644ZBG7_9ZZZZ</name>
<dbReference type="PANTHER" id="PTHR33383">
    <property type="entry name" value="MEMBRANE PROTEIN INSERTION EFFICIENCY FACTOR-RELATED"/>
    <property type="match status" value="1"/>
</dbReference>
<accession>A0A644ZBG7</accession>
<dbReference type="AlphaFoldDB" id="A0A644ZBG7"/>
<dbReference type="HAMAP" id="MF_00386">
    <property type="entry name" value="UPF0161_YidD"/>
    <property type="match status" value="1"/>
</dbReference>
<proteinExistence type="inferred from homology"/>
<dbReference type="SMART" id="SM01234">
    <property type="entry name" value="Haemolytic"/>
    <property type="match status" value="1"/>
</dbReference>
<sequence>MSVIEEDENIHVEEPKLRDLPFSILYIPRFILLALIRLYQFLISPALPPDTCRFYPTCSHYGYQAIYKYGAIKGTGMAIWRVLRCNPYNPGGFDPVP</sequence>
<comment type="caution">
    <text evidence="1">The sequence shown here is derived from an EMBL/GenBank/DDBJ whole genome shotgun (WGS) entry which is preliminary data.</text>
</comment>
<organism evidence="1">
    <name type="scientific">bioreactor metagenome</name>
    <dbReference type="NCBI Taxonomy" id="1076179"/>
    <lineage>
        <taxon>unclassified sequences</taxon>
        <taxon>metagenomes</taxon>
        <taxon>ecological metagenomes</taxon>
    </lineage>
</organism>
<evidence type="ECO:0000313" key="1">
    <source>
        <dbReference type="EMBL" id="MPM38225.1"/>
    </source>
</evidence>
<dbReference type="EMBL" id="VSSQ01008213">
    <property type="protein sequence ID" value="MPM38225.1"/>
    <property type="molecule type" value="Genomic_DNA"/>
</dbReference>
<dbReference type="NCBIfam" id="TIGR00278">
    <property type="entry name" value="membrane protein insertion efficiency factor YidD"/>
    <property type="match status" value="1"/>
</dbReference>
<protein>
    <submittedName>
        <fullName evidence="1">Putative membrane protein insertion efficiency factor</fullName>
    </submittedName>
</protein>
<dbReference type="Pfam" id="PF01809">
    <property type="entry name" value="YidD"/>
    <property type="match status" value="1"/>
</dbReference>
<gene>
    <name evidence="1" type="primary">yidD_12</name>
    <name evidence="1" type="ORF">SDC9_84854</name>
</gene>
<dbReference type="PANTHER" id="PTHR33383:SF1">
    <property type="entry name" value="MEMBRANE PROTEIN INSERTION EFFICIENCY FACTOR-RELATED"/>
    <property type="match status" value="1"/>
</dbReference>